<comment type="similarity">
    <text evidence="1">Belongs to the glycosyltransferase 77 family.</text>
</comment>
<protein>
    <recommendedName>
        <fullName evidence="2">Nucleotide-diphospho-sugar transferase domain-containing protein</fullName>
    </recommendedName>
</protein>
<dbReference type="GO" id="GO:0016757">
    <property type="term" value="F:glycosyltransferase activity"/>
    <property type="evidence" value="ECO:0007669"/>
    <property type="project" value="TreeGrafter"/>
</dbReference>
<dbReference type="RefSeq" id="XP_068356458.1">
    <property type="nucleotide sequence ID" value="XM_068506704.1"/>
</dbReference>
<dbReference type="GO" id="GO:0005794">
    <property type="term" value="C:Golgi apparatus"/>
    <property type="evidence" value="ECO:0007669"/>
    <property type="project" value="TreeGrafter"/>
</dbReference>
<proteinExistence type="inferred from homology"/>
<dbReference type="Pfam" id="PF03407">
    <property type="entry name" value="Nucleotid_trans"/>
    <property type="match status" value="1"/>
</dbReference>
<evidence type="ECO:0000313" key="4">
    <source>
        <dbReference type="Proteomes" id="UP000179807"/>
    </source>
</evidence>
<gene>
    <name evidence="3" type="ORF">TRFO_29299</name>
</gene>
<dbReference type="InterPro" id="IPR029044">
    <property type="entry name" value="Nucleotide-diphossugar_trans"/>
</dbReference>
<keyword evidence="4" id="KW-1185">Reference proteome</keyword>
<dbReference type="Proteomes" id="UP000179807">
    <property type="component" value="Unassembled WGS sequence"/>
</dbReference>
<dbReference type="InterPro" id="IPR005069">
    <property type="entry name" value="Nucl-diP-sugar_transferase"/>
</dbReference>
<comment type="caution">
    <text evidence="3">The sequence shown here is derived from an EMBL/GenBank/DDBJ whole genome shotgun (WGS) entry which is preliminary data.</text>
</comment>
<accession>A0A1J4JXD2</accession>
<dbReference type="SUPFAM" id="SSF53448">
    <property type="entry name" value="Nucleotide-diphospho-sugar transferases"/>
    <property type="match status" value="1"/>
</dbReference>
<feature type="domain" description="Nucleotide-diphospho-sugar transferase" evidence="2">
    <location>
        <begin position="101"/>
        <end position="294"/>
    </location>
</feature>
<dbReference type="EMBL" id="MLAK01000831">
    <property type="protein sequence ID" value="OHT03322.1"/>
    <property type="molecule type" value="Genomic_DNA"/>
</dbReference>
<organism evidence="3 4">
    <name type="scientific">Tritrichomonas foetus</name>
    <dbReference type="NCBI Taxonomy" id="1144522"/>
    <lineage>
        <taxon>Eukaryota</taxon>
        <taxon>Metamonada</taxon>
        <taxon>Parabasalia</taxon>
        <taxon>Tritrichomonadida</taxon>
        <taxon>Tritrichomonadidae</taxon>
        <taxon>Tritrichomonas</taxon>
    </lineage>
</organism>
<dbReference type="InterPro" id="IPR052636">
    <property type="entry name" value="UDP-D-xylose:L-fucose_XylT"/>
</dbReference>
<name>A0A1J4JXD2_9EUKA</name>
<dbReference type="GeneID" id="94841408"/>
<evidence type="ECO:0000256" key="1">
    <source>
        <dbReference type="ARBA" id="ARBA00007033"/>
    </source>
</evidence>
<dbReference type="PANTHER" id="PTHR47032:SF1">
    <property type="entry name" value="UDP-D-XYLOSE:L-FUCOSE ALPHA-1,3-D-XYLOSYLTRANSFERASE-RELATED"/>
    <property type="match status" value="1"/>
</dbReference>
<dbReference type="VEuPathDB" id="TrichDB:TRFO_29299"/>
<sequence length="361" mass="43063">MVQSLKYGLNYPPLTDIFTQYQSHYRIHIENTELEFMRNINGINVLSLFDEAKILSFLENSTIQIETGRRLIFSTIASKAYVKTLEKCLSSAIYHGVEKKQIMIFALDEETIQFCQSIDIFCVRMNYETIFKHSWFIVGHLKQAIQYYIACHNCDLLFFDSDIAFLNNFKSNLLSHPSCDIQITDECKEPRKEINVAKLNIYNIGFMYVKPTRSTRALFRKWMKREYGVERLWDQGIFNQEMISQCRIIARDQNEKSVTYQFYYENETYTMKFHIVDPVKYINYCSLIHNKHGTSFIPDKFQRLMQFAREKNVSKPSFVHFACVQGQHKFNIMEKIEYTDANYDYLFKLFSNFEWMPYKDD</sequence>
<dbReference type="PANTHER" id="PTHR47032">
    <property type="entry name" value="UDP-D-XYLOSE:L-FUCOSE ALPHA-1,3-D-XYLOSYLTRANSFERASE-RELATED"/>
    <property type="match status" value="1"/>
</dbReference>
<reference evidence="3" key="1">
    <citation type="submission" date="2016-10" db="EMBL/GenBank/DDBJ databases">
        <authorList>
            <person name="Benchimol M."/>
            <person name="Almeida L.G."/>
            <person name="Vasconcelos A.T."/>
            <person name="Perreira-Neves A."/>
            <person name="Rosa I.A."/>
            <person name="Tasca T."/>
            <person name="Bogo M.R."/>
            <person name="de Souza W."/>
        </authorList>
    </citation>
    <scope>NUCLEOTIDE SEQUENCE [LARGE SCALE GENOMIC DNA]</scope>
    <source>
        <strain evidence="3">K</strain>
    </source>
</reference>
<evidence type="ECO:0000259" key="2">
    <source>
        <dbReference type="Pfam" id="PF03407"/>
    </source>
</evidence>
<evidence type="ECO:0000313" key="3">
    <source>
        <dbReference type="EMBL" id="OHT03322.1"/>
    </source>
</evidence>
<dbReference type="AlphaFoldDB" id="A0A1J4JXD2"/>